<dbReference type="OrthoDB" id="7506349at2"/>
<comment type="caution">
    <text evidence="2">The sequence shown here is derived from an EMBL/GenBank/DDBJ whole genome shotgun (WGS) entry which is preliminary data.</text>
</comment>
<evidence type="ECO:0000313" key="3">
    <source>
        <dbReference type="Proteomes" id="UP000431744"/>
    </source>
</evidence>
<sequence length="187" mass="20063">MNEIATAADTNRARALRAALMIVGTQGIRGLTHSRVDVFAELPRGSTSNYFRTRASLLHGVVDHLATTELVTFAGGVQPQTVEELVKALTGFVREATGPGRTLAAARLVFFTEAFHDPEIRGPLEQARDRVHTSAAQILELLGVSRPFEAAQRVLAYVDGAILQGLVFGDVAGVERDLDAVVRSCLA</sequence>
<protein>
    <submittedName>
        <fullName evidence="2">TetR family transcriptional regulator</fullName>
    </submittedName>
</protein>
<name>A0A6H9WLU3_9MICO</name>
<dbReference type="SUPFAM" id="SSF46689">
    <property type="entry name" value="Homeodomain-like"/>
    <property type="match status" value="1"/>
</dbReference>
<dbReference type="InterPro" id="IPR009057">
    <property type="entry name" value="Homeodomain-like_sf"/>
</dbReference>
<dbReference type="SUPFAM" id="SSF48498">
    <property type="entry name" value="Tetracyclin repressor-like, C-terminal domain"/>
    <property type="match status" value="1"/>
</dbReference>
<dbReference type="AlphaFoldDB" id="A0A6H9WLU3"/>
<dbReference type="Pfam" id="PF17940">
    <property type="entry name" value="TetR_C_31"/>
    <property type="match status" value="1"/>
</dbReference>
<accession>A0A6H9WLU3</accession>
<dbReference type="Proteomes" id="UP000431744">
    <property type="component" value="Unassembled WGS sequence"/>
</dbReference>
<proteinExistence type="predicted"/>
<organism evidence="2 3">
    <name type="scientific">Pseudoclavibacter endophyticus</name>
    <dbReference type="NCBI Taxonomy" id="1778590"/>
    <lineage>
        <taxon>Bacteria</taxon>
        <taxon>Bacillati</taxon>
        <taxon>Actinomycetota</taxon>
        <taxon>Actinomycetes</taxon>
        <taxon>Micrococcales</taxon>
        <taxon>Microbacteriaceae</taxon>
        <taxon>Pseudoclavibacter</taxon>
    </lineage>
</organism>
<dbReference type="InterPro" id="IPR036271">
    <property type="entry name" value="Tet_transcr_reg_TetR-rel_C_sf"/>
</dbReference>
<evidence type="ECO:0000259" key="1">
    <source>
        <dbReference type="Pfam" id="PF17940"/>
    </source>
</evidence>
<dbReference type="Gene3D" id="1.10.357.10">
    <property type="entry name" value="Tetracycline Repressor, domain 2"/>
    <property type="match status" value="1"/>
</dbReference>
<gene>
    <name evidence="2" type="ORF">F8O04_13195</name>
</gene>
<keyword evidence="3" id="KW-1185">Reference proteome</keyword>
<feature type="domain" description="Tetracyclin repressor-like C-terminal group 31" evidence="1">
    <location>
        <begin position="81"/>
        <end position="185"/>
    </location>
</feature>
<evidence type="ECO:0000313" key="2">
    <source>
        <dbReference type="EMBL" id="KAB1646700.1"/>
    </source>
</evidence>
<dbReference type="RefSeq" id="WP_158029866.1">
    <property type="nucleotide sequence ID" value="NZ_BMHG01000002.1"/>
</dbReference>
<dbReference type="EMBL" id="WBJY01000004">
    <property type="protein sequence ID" value="KAB1646700.1"/>
    <property type="molecule type" value="Genomic_DNA"/>
</dbReference>
<dbReference type="InterPro" id="IPR041583">
    <property type="entry name" value="TetR_C_31"/>
</dbReference>
<reference evidence="2 3" key="1">
    <citation type="submission" date="2019-09" db="EMBL/GenBank/DDBJ databases">
        <title>Phylogeny of genus Pseudoclavibacter and closely related genus.</title>
        <authorList>
            <person name="Li Y."/>
        </authorList>
    </citation>
    <scope>NUCLEOTIDE SEQUENCE [LARGE SCALE GENOMIC DNA]</scope>
    <source>
        <strain evidence="2 3">EGI 60007</strain>
    </source>
</reference>